<accession>A0A660DYP6</accession>
<protein>
    <submittedName>
        <fullName evidence="2">Uncharacterized protein</fullName>
    </submittedName>
</protein>
<feature type="transmembrane region" description="Helical" evidence="1">
    <location>
        <begin position="71"/>
        <end position="91"/>
    </location>
</feature>
<keyword evidence="1" id="KW-0472">Membrane</keyword>
<evidence type="ECO:0000313" key="3">
    <source>
        <dbReference type="Proteomes" id="UP000289996"/>
    </source>
</evidence>
<name>A0A660DYP6_9LACO</name>
<dbReference type="EMBL" id="UYIG01000101">
    <property type="protein sequence ID" value="VDG28210.1"/>
    <property type="molecule type" value="Genomic_DNA"/>
</dbReference>
<evidence type="ECO:0000256" key="1">
    <source>
        <dbReference type="SAM" id="Phobius"/>
    </source>
</evidence>
<evidence type="ECO:0000313" key="2">
    <source>
        <dbReference type="EMBL" id="VDG28210.1"/>
    </source>
</evidence>
<keyword evidence="1" id="KW-0812">Transmembrane</keyword>
<dbReference type="Proteomes" id="UP000289996">
    <property type="component" value="Unassembled WGS sequence"/>
</dbReference>
<proteinExistence type="predicted"/>
<gene>
    <name evidence="2" type="ORF">MUDAN_MDHGFNIF_02932</name>
</gene>
<sequence length="201" mass="22568">MRQSSVPSLTDLQAAIYQDLLAQKSQMQPIMSRQVRRYCRLDGLLVVLLVIAWGEHWLLRQVSAAGSLTYLRWGLIALTIFCGGLIFYTGWKLAPHIGNRSYQHYANQLASEVADQLANETATSQNHTLTRVDSDMYQITGADLRRTVWAKVTDIHCYDASFAGLKLIWMATMNRQKSKAANGFVIFYATETAATAFDAIN</sequence>
<feature type="transmembrane region" description="Helical" evidence="1">
    <location>
        <begin position="41"/>
        <end position="59"/>
    </location>
</feature>
<keyword evidence="1" id="KW-1133">Transmembrane helix</keyword>
<reference evidence="2 3" key="1">
    <citation type="submission" date="2018-11" db="EMBL/GenBank/DDBJ databases">
        <authorList>
            <person name="Wuyts S."/>
        </authorList>
    </citation>
    <scope>NUCLEOTIDE SEQUENCE [LARGE SCALE GENOMIC DNA]</scope>
    <source>
        <strain evidence="2">Lactobacillus mudanjiangensis AMBF249</strain>
    </source>
</reference>
<keyword evidence="3" id="KW-1185">Reference proteome</keyword>
<dbReference type="RefSeq" id="WP_130843739.1">
    <property type="nucleotide sequence ID" value="NZ_BJDY01000002.1"/>
</dbReference>
<dbReference type="AlphaFoldDB" id="A0A660DYP6"/>
<organism evidence="2 3">
    <name type="scientific">Lactiplantibacillus mudanjiangensis</name>
    <dbReference type="NCBI Taxonomy" id="1296538"/>
    <lineage>
        <taxon>Bacteria</taxon>
        <taxon>Bacillati</taxon>
        <taxon>Bacillota</taxon>
        <taxon>Bacilli</taxon>
        <taxon>Lactobacillales</taxon>
        <taxon>Lactobacillaceae</taxon>
        <taxon>Lactiplantibacillus</taxon>
    </lineage>
</organism>